<evidence type="ECO:0000313" key="2">
    <source>
        <dbReference type="Proteomes" id="UP000762676"/>
    </source>
</evidence>
<proteinExistence type="predicted"/>
<dbReference type="EMBL" id="BMAT01005544">
    <property type="protein sequence ID" value="GFR95350.1"/>
    <property type="molecule type" value="Genomic_DNA"/>
</dbReference>
<protein>
    <recommendedName>
        <fullName evidence="3">Reverse transcriptase domain-containing protein</fullName>
    </recommendedName>
</protein>
<evidence type="ECO:0000313" key="1">
    <source>
        <dbReference type="EMBL" id="GFR95350.1"/>
    </source>
</evidence>
<gene>
    <name evidence="1" type="ORF">ElyMa_002690900</name>
</gene>
<comment type="caution">
    <text evidence="1">The sequence shown here is derived from an EMBL/GenBank/DDBJ whole genome shotgun (WGS) entry which is preliminary data.</text>
</comment>
<dbReference type="Proteomes" id="UP000762676">
    <property type="component" value="Unassembled WGS sequence"/>
</dbReference>
<reference evidence="1 2" key="1">
    <citation type="journal article" date="2021" name="Elife">
        <title>Chloroplast acquisition without the gene transfer in kleptoplastic sea slugs, Plakobranchus ocellatus.</title>
        <authorList>
            <person name="Maeda T."/>
            <person name="Takahashi S."/>
            <person name="Yoshida T."/>
            <person name="Shimamura S."/>
            <person name="Takaki Y."/>
            <person name="Nagai Y."/>
            <person name="Toyoda A."/>
            <person name="Suzuki Y."/>
            <person name="Arimoto A."/>
            <person name="Ishii H."/>
            <person name="Satoh N."/>
            <person name="Nishiyama T."/>
            <person name="Hasebe M."/>
            <person name="Maruyama T."/>
            <person name="Minagawa J."/>
            <person name="Obokata J."/>
            <person name="Shigenobu S."/>
        </authorList>
    </citation>
    <scope>NUCLEOTIDE SEQUENCE [LARGE SCALE GENOMIC DNA]</scope>
</reference>
<name>A0AAV4HD12_9GAST</name>
<evidence type="ECO:0008006" key="3">
    <source>
        <dbReference type="Google" id="ProtNLM"/>
    </source>
</evidence>
<accession>A0AAV4HD12</accession>
<keyword evidence="2" id="KW-1185">Reference proteome</keyword>
<organism evidence="1 2">
    <name type="scientific">Elysia marginata</name>
    <dbReference type="NCBI Taxonomy" id="1093978"/>
    <lineage>
        <taxon>Eukaryota</taxon>
        <taxon>Metazoa</taxon>
        <taxon>Spiralia</taxon>
        <taxon>Lophotrochozoa</taxon>
        <taxon>Mollusca</taxon>
        <taxon>Gastropoda</taxon>
        <taxon>Heterobranchia</taxon>
        <taxon>Euthyneura</taxon>
        <taxon>Panpulmonata</taxon>
        <taxon>Sacoglossa</taxon>
        <taxon>Placobranchoidea</taxon>
        <taxon>Plakobranchidae</taxon>
        <taxon>Elysia</taxon>
    </lineage>
</organism>
<sequence>MIMSFHGGMMGAVKNEGSSQDPFPFKGGVKQGCILTPALFCISDSAPALRLPQFRRRYLPLHEKRSPPVQPIPSHDKVKTKVHRVLIREMLFADNAALDTNS</sequence>
<dbReference type="AlphaFoldDB" id="A0AAV4HD12"/>